<reference evidence="3" key="2">
    <citation type="submission" date="2015-01" db="EMBL/GenBank/DDBJ databases">
        <title>Complete genome sequence of Methylobacterium aquaticum strain 22A.</title>
        <authorList>
            <person name="Tani A."/>
            <person name="Ogura Y."/>
            <person name="Hayashi T."/>
        </authorList>
    </citation>
    <scope>NUCLEOTIDE SEQUENCE [LARGE SCALE GENOMIC DNA]</scope>
    <source>
        <strain evidence="3">MA-22A</strain>
        <plasmid evidence="3">Plasmid pMaq22A_3p DNA</plasmid>
    </source>
</reference>
<geneLocation type="plasmid" evidence="3">
    <name>pMaq22A_3p DNA</name>
</geneLocation>
<evidence type="ECO:0000256" key="1">
    <source>
        <dbReference type="SAM" id="SignalP"/>
    </source>
</evidence>
<keyword evidence="2" id="KW-0614">Plasmid</keyword>
<accession>A0A0C6FCB1</accession>
<evidence type="ECO:0000313" key="2">
    <source>
        <dbReference type="EMBL" id="BAQ50311.1"/>
    </source>
</evidence>
<protein>
    <submittedName>
        <fullName evidence="2">Uncharacterized protein</fullName>
    </submittedName>
</protein>
<dbReference type="RefSeq" id="WP_060851356.1">
    <property type="nucleotide sequence ID" value="NZ_AP014707.1"/>
</dbReference>
<gene>
    <name evidence="2" type="ORF">Maq22A_3p50300</name>
</gene>
<dbReference type="Proteomes" id="UP000061432">
    <property type="component" value="Plasmid pMaq22A_3p"/>
</dbReference>
<sequence length="121" mass="12983">MRSILTLALLAGLTALPSPASAQPASRADKAQVLAWAKNFFSDPYSLRSTEISDRAVVKGVEVVCVAFNAKNAYGGYVGVYRKPFEVRGETLVTPSSRVDAGTCHQPGIVMRPFPELASIR</sequence>
<dbReference type="EMBL" id="AP014707">
    <property type="protein sequence ID" value="BAQ50311.1"/>
    <property type="molecule type" value="Genomic_DNA"/>
</dbReference>
<dbReference type="PATRIC" id="fig|270351.10.peg.7496"/>
<keyword evidence="1" id="KW-0732">Signal</keyword>
<dbReference type="KEGG" id="maqu:Maq22A_3p50300"/>
<reference evidence="2 3" key="1">
    <citation type="journal article" date="2015" name="Genome Announc.">
        <title>Complete Genome Sequence of Methylobacterium aquaticum Strain 22A, Isolated from Racomitrium japonicum Moss.</title>
        <authorList>
            <person name="Tani A."/>
            <person name="Ogura Y."/>
            <person name="Hayashi T."/>
            <person name="Kimbara K."/>
        </authorList>
    </citation>
    <scope>NUCLEOTIDE SEQUENCE [LARGE SCALE GENOMIC DNA]</scope>
    <source>
        <strain evidence="2 3">MA-22A</strain>
        <plasmid evidence="3">Plasmid pMaq22A_3p DNA</plasmid>
    </source>
</reference>
<proteinExistence type="predicted"/>
<evidence type="ECO:0000313" key="3">
    <source>
        <dbReference type="Proteomes" id="UP000061432"/>
    </source>
</evidence>
<feature type="signal peptide" evidence="1">
    <location>
        <begin position="1"/>
        <end position="22"/>
    </location>
</feature>
<feature type="chain" id="PRO_5005172247" evidence="1">
    <location>
        <begin position="23"/>
        <end position="121"/>
    </location>
</feature>
<name>A0A0C6FCB1_9HYPH</name>
<dbReference type="OrthoDB" id="7433579at2"/>
<dbReference type="AlphaFoldDB" id="A0A0C6FCB1"/>
<organism evidence="2 3">
    <name type="scientific">Methylobacterium aquaticum</name>
    <dbReference type="NCBI Taxonomy" id="270351"/>
    <lineage>
        <taxon>Bacteria</taxon>
        <taxon>Pseudomonadati</taxon>
        <taxon>Pseudomonadota</taxon>
        <taxon>Alphaproteobacteria</taxon>
        <taxon>Hyphomicrobiales</taxon>
        <taxon>Methylobacteriaceae</taxon>
        <taxon>Methylobacterium</taxon>
    </lineage>
</organism>